<evidence type="ECO:0000259" key="5">
    <source>
        <dbReference type="PROSITE" id="PS50931"/>
    </source>
</evidence>
<evidence type="ECO:0000313" key="7">
    <source>
        <dbReference type="Proteomes" id="UP001244563"/>
    </source>
</evidence>
<dbReference type="InterPro" id="IPR000847">
    <property type="entry name" value="LysR_HTH_N"/>
</dbReference>
<dbReference type="SUPFAM" id="SSF46785">
    <property type="entry name" value="Winged helix' DNA-binding domain"/>
    <property type="match status" value="1"/>
</dbReference>
<evidence type="ECO:0000256" key="1">
    <source>
        <dbReference type="ARBA" id="ARBA00009437"/>
    </source>
</evidence>
<keyword evidence="7" id="KW-1185">Reference proteome</keyword>
<comment type="similarity">
    <text evidence="1">Belongs to the LysR transcriptional regulatory family.</text>
</comment>
<reference evidence="6 7" key="1">
    <citation type="submission" date="2023-07" db="EMBL/GenBank/DDBJ databases">
        <title>Sorghum-associated microbial communities from plants grown in Nebraska, USA.</title>
        <authorList>
            <person name="Schachtman D."/>
        </authorList>
    </citation>
    <scope>NUCLEOTIDE SEQUENCE [LARGE SCALE GENOMIC DNA]</scope>
    <source>
        <strain evidence="6 7">CC523</strain>
    </source>
</reference>
<protein>
    <submittedName>
        <fullName evidence="6">DNA-binding transcriptional LysR family regulator</fullName>
    </submittedName>
</protein>
<dbReference type="PRINTS" id="PR00039">
    <property type="entry name" value="HTHLYSR"/>
</dbReference>
<dbReference type="SUPFAM" id="SSF53850">
    <property type="entry name" value="Periplasmic binding protein-like II"/>
    <property type="match status" value="1"/>
</dbReference>
<dbReference type="CDD" id="cd08414">
    <property type="entry name" value="PBP2_LTTR_aromatics_like"/>
    <property type="match status" value="1"/>
</dbReference>
<comment type="caution">
    <text evidence="6">The sequence shown here is derived from an EMBL/GenBank/DDBJ whole genome shotgun (WGS) entry which is preliminary data.</text>
</comment>
<dbReference type="PROSITE" id="PS50931">
    <property type="entry name" value="HTH_LYSR"/>
    <property type="match status" value="1"/>
</dbReference>
<dbReference type="RefSeq" id="WP_064722016.1">
    <property type="nucleotide sequence ID" value="NZ_BDDW01000002.1"/>
</dbReference>
<dbReference type="PANTHER" id="PTHR30346:SF0">
    <property type="entry name" value="HCA OPERON TRANSCRIPTIONAL ACTIVATOR HCAR"/>
    <property type="match status" value="1"/>
</dbReference>
<organism evidence="6 7">
    <name type="scientific">Paenarthrobacter nicotinovorans</name>
    <name type="common">Arthrobacter nicotinovorans</name>
    <dbReference type="NCBI Taxonomy" id="29320"/>
    <lineage>
        <taxon>Bacteria</taxon>
        <taxon>Bacillati</taxon>
        <taxon>Actinomycetota</taxon>
        <taxon>Actinomycetes</taxon>
        <taxon>Micrococcales</taxon>
        <taxon>Micrococcaceae</taxon>
        <taxon>Paenarthrobacter</taxon>
    </lineage>
</organism>
<dbReference type="Pfam" id="PF03466">
    <property type="entry name" value="LysR_substrate"/>
    <property type="match status" value="1"/>
</dbReference>
<evidence type="ECO:0000256" key="3">
    <source>
        <dbReference type="ARBA" id="ARBA00023125"/>
    </source>
</evidence>
<dbReference type="Pfam" id="PF00126">
    <property type="entry name" value="HTH_1"/>
    <property type="match status" value="1"/>
</dbReference>
<dbReference type="InterPro" id="IPR036390">
    <property type="entry name" value="WH_DNA-bd_sf"/>
</dbReference>
<sequence length="292" mass="30978">MELRLLRSFVAVAETGNFGLAAKALSTTQSNLTKQIQLLERQAGSQLFTRGRHGAALTRAGEALLADAVDLVRRADGLAQRMERIAAGAEGALKVGFGMSAIDVAPRAVAAFRTEHPAIDIGLDDMSSTAQFEALRNGTLSIGFVRLPTPPDIATRMMRRDRLALAIPKSESAPLSTRDALHRFIDGRPLIRLDPARGPGLTAQTSNLFSDLRARPGVLYETSDLLTVLALVAAGAGSAVVPVSTSAIVPEGVQLVPIDLESSVWSIGTAWLRGNNDPLIPLFLQSIDALSL</sequence>
<dbReference type="Proteomes" id="UP001244563">
    <property type="component" value="Unassembled WGS sequence"/>
</dbReference>
<keyword evidence="2" id="KW-0805">Transcription regulation</keyword>
<evidence type="ECO:0000256" key="4">
    <source>
        <dbReference type="ARBA" id="ARBA00023163"/>
    </source>
</evidence>
<feature type="domain" description="HTH lysR-type" evidence="5">
    <location>
        <begin position="1"/>
        <end position="58"/>
    </location>
</feature>
<dbReference type="Gene3D" id="1.10.10.10">
    <property type="entry name" value="Winged helix-like DNA-binding domain superfamily/Winged helix DNA-binding domain"/>
    <property type="match status" value="1"/>
</dbReference>
<dbReference type="InterPro" id="IPR036388">
    <property type="entry name" value="WH-like_DNA-bd_sf"/>
</dbReference>
<name>A0ABT9TNV8_PAENI</name>
<accession>A0ABT9TNV8</accession>
<gene>
    <name evidence="6" type="ORF">J2T10_003009</name>
</gene>
<keyword evidence="3 6" id="KW-0238">DNA-binding</keyword>
<evidence type="ECO:0000256" key="2">
    <source>
        <dbReference type="ARBA" id="ARBA00023015"/>
    </source>
</evidence>
<keyword evidence="4" id="KW-0804">Transcription</keyword>
<dbReference type="InterPro" id="IPR005119">
    <property type="entry name" value="LysR_subst-bd"/>
</dbReference>
<dbReference type="Gene3D" id="3.40.190.10">
    <property type="entry name" value="Periplasmic binding protein-like II"/>
    <property type="match status" value="2"/>
</dbReference>
<dbReference type="EMBL" id="JAUSSW010000008">
    <property type="protein sequence ID" value="MDQ0103345.1"/>
    <property type="molecule type" value="Genomic_DNA"/>
</dbReference>
<proteinExistence type="inferred from homology"/>
<dbReference type="GO" id="GO:0003677">
    <property type="term" value="F:DNA binding"/>
    <property type="evidence" value="ECO:0007669"/>
    <property type="project" value="UniProtKB-KW"/>
</dbReference>
<dbReference type="PANTHER" id="PTHR30346">
    <property type="entry name" value="TRANSCRIPTIONAL DUAL REGULATOR HCAR-RELATED"/>
    <property type="match status" value="1"/>
</dbReference>
<evidence type="ECO:0000313" key="6">
    <source>
        <dbReference type="EMBL" id="MDQ0103345.1"/>
    </source>
</evidence>